<comment type="caution">
    <text evidence="3">The sequence shown here is derived from an EMBL/GenBank/DDBJ whole genome shotgun (WGS) entry which is preliminary data.</text>
</comment>
<evidence type="ECO:0000256" key="1">
    <source>
        <dbReference type="ARBA" id="ARBA00008372"/>
    </source>
</evidence>
<reference evidence="3 4" key="1">
    <citation type="submission" date="2024-02" db="EMBL/GenBank/DDBJ databases">
        <title>De novo assembly and annotation of 12 fungi associated with fruit tree decline syndrome in Ontario, Canada.</title>
        <authorList>
            <person name="Sulman M."/>
            <person name="Ellouze W."/>
            <person name="Ilyukhin E."/>
        </authorList>
    </citation>
    <scope>NUCLEOTIDE SEQUENCE [LARGE SCALE GENOMIC DNA]</scope>
    <source>
        <strain evidence="3 4">M169</strain>
    </source>
</reference>
<keyword evidence="4" id="KW-1185">Reference proteome</keyword>
<dbReference type="Proteomes" id="UP001430848">
    <property type="component" value="Unassembled WGS sequence"/>
</dbReference>
<name>A0ABR1NRZ8_DIAER</name>
<dbReference type="Pfam" id="PF04857">
    <property type="entry name" value="CAF1"/>
    <property type="match status" value="1"/>
</dbReference>
<gene>
    <name evidence="3" type="ORF">SLS63_012168</name>
</gene>
<feature type="region of interest" description="Disordered" evidence="2">
    <location>
        <begin position="468"/>
        <end position="508"/>
    </location>
</feature>
<feature type="region of interest" description="Disordered" evidence="2">
    <location>
        <begin position="522"/>
        <end position="566"/>
    </location>
</feature>
<accession>A0ABR1NRZ8</accession>
<organism evidence="3 4">
    <name type="scientific">Diaporthe eres</name>
    <name type="common">Phomopsis oblonga</name>
    <dbReference type="NCBI Taxonomy" id="83184"/>
    <lineage>
        <taxon>Eukaryota</taxon>
        <taxon>Fungi</taxon>
        <taxon>Dikarya</taxon>
        <taxon>Ascomycota</taxon>
        <taxon>Pezizomycotina</taxon>
        <taxon>Sordariomycetes</taxon>
        <taxon>Sordariomycetidae</taxon>
        <taxon>Diaporthales</taxon>
        <taxon>Diaporthaceae</taxon>
        <taxon>Diaporthe</taxon>
        <taxon>Diaporthe eres species complex</taxon>
    </lineage>
</organism>
<dbReference type="EMBL" id="JAKNSF020000129">
    <property type="protein sequence ID" value="KAK7713086.1"/>
    <property type="molecule type" value="Genomic_DNA"/>
</dbReference>
<dbReference type="Gene3D" id="3.30.420.10">
    <property type="entry name" value="Ribonuclease H-like superfamily/Ribonuclease H"/>
    <property type="match status" value="2"/>
</dbReference>
<dbReference type="InterPro" id="IPR036397">
    <property type="entry name" value="RNaseH_sf"/>
</dbReference>
<dbReference type="InterPro" id="IPR012337">
    <property type="entry name" value="RNaseH-like_sf"/>
</dbReference>
<proteinExistence type="inferred from homology"/>
<sequence>METDRSNFWQLLPTILKAISEAQYVAVDLEMSGIFVDNFRDTAAPVKPTLQEAYADARMAAEQFTILQFGFTCISLEPRKKKSYVTKTFNIPLHPGVEVGNVATKEFAAIMDRCFRLSTNTLHFLESNGFNLSSIFQRGVPYLSASEFNRKATLDFIDGKRQTENLIDVGELPTKSTEFRNDVKEKIINWRTQQDLGAQPKPVEVRSSPGHRLNGLQKRLVRELLQDQFPELRAVPQDRGVRMDILDSSRQIPDFRKPERTQAVFKQIGARLLWDAICGQPFAASVDTELVKGENAINDTQLMADLKKFESRLQNRSPVVIGHNILMDLCFLHSNFVAPVPESLQEFRALTRERLPRIVDTKYLFTRGGDEMSPDYSLGESFNSVKKEPFPVVAPDPSCSYGAPRSHEAGYDSYMTAVVFLKKSYQLSQTREGLYYIASEDLGEEEALRSRSNSFSSPKLNQQRMTPDLLKAAPPPPLPPMSDIPKAPSSPGNVTKPRPPGPDNFLEDRDEHDVAALAKFGVMQPEKRPAAPATAPPTPKQSLEGKPTTNPNPTPEHGDKSRVRAVVPGMVPEWEGEFWSKYGNRTRVGDFGHILYIGKMAGEQLPGEAGECKTENLGTQMLEEPGRKPPEEDGEQESGEEVYYSAHSS</sequence>
<dbReference type="PANTHER" id="PTHR15092">
    <property type="entry name" value="POLY A -SPECIFIC RIBONUCLEASE/TARGET OF EGR1, MEMBER 1"/>
    <property type="match status" value="1"/>
</dbReference>
<comment type="similarity">
    <text evidence="1">Belongs to the CAF1 family.</text>
</comment>
<dbReference type="InterPro" id="IPR051181">
    <property type="entry name" value="CAF1_poly(A)_ribonucleases"/>
</dbReference>
<feature type="compositionally biased region" description="Pro residues" evidence="2">
    <location>
        <begin position="473"/>
        <end position="482"/>
    </location>
</feature>
<evidence type="ECO:0000256" key="2">
    <source>
        <dbReference type="SAM" id="MobiDB-lite"/>
    </source>
</evidence>
<evidence type="ECO:0000313" key="4">
    <source>
        <dbReference type="Proteomes" id="UP001430848"/>
    </source>
</evidence>
<evidence type="ECO:0000313" key="3">
    <source>
        <dbReference type="EMBL" id="KAK7713086.1"/>
    </source>
</evidence>
<protein>
    <submittedName>
        <fullName evidence="3">Uncharacterized protein</fullName>
    </submittedName>
</protein>
<dbReference type="InterPro" id="IPR006941">
    <property type="entry name" value="RNase_CAF1"/>
</dbReference>
<dbReference type="SUPFAM" id="SSF53098">
    <property type="entry name" value="Ribonuclease H-like"/>
    <property type="match status" value="1"/>
</dbReference>
<dbReference type="PANTHER" id="PTHR15092:SF22">
    <property type="entry name" value="POLY(A)-SPECIFIC RIBONUCLEASE PNLDC1"/>
    <property type="match status" value="1"/>
</dbReference>
<feature type="region of interest" description="Disordered" evidence="2">
    <location>
        <begin position="606"/>
        <end position="649"/>
    </location>
</feature>